<dbReference type="Pfam" id="PF03422">
    <property type="entry name" value="CBM_6"/>
    <property type="match status" value="1"/>
</dbReference>
<dbReference type="CDD" id="cd23343">
    <property type="entry name" value="beta-trefoil_FSCN_BglX-like"/>
    <property type="match status" value="1"/>
</dbReference>
<sequence>MNLNSPQRTRRSGPPGGRGRRFSTVAGLLAVPLLAVGFLQAPSAAADGDYPFRDPDLPLDERIDDLIDRLTLDEKLSLLHQSQEPIERLDIPYFKAGTEALHGVAWSNDLYDGWDQVLATDATVFPQAVGLASTWNTDLIENVGSVVGDELRAYNSIDPVLWGLQVWAPVVDLLRDPRWGRNEEGYSEDPLLTGAMATAYGSGLSGDDPEYLKVAPVLKHYYGYNNEANRSLTSSNLPPRVKREYAQAAFKPAISADAVTGVMASYNLVNGRPTHVDVDIDEVVRSWTDRDLYNVSDAWGPRALVELQGYFDEHDEAYAAMLKAGLDGFTVDGSDTGPTIEFLESALDKGYLTVEDVDYSVRNVLSVRFRLGHFDPDGGPYADIGEEVLGQPAHQELNRQTAEEALVLLNNSAGTLPLDAAATDEVAVIGPLHDTLFSDWYGGTMPYEVTPLEGITELLGDDAAVDGVEGLDRVRFKDVETGAYLTATGTGASDAVIAADEPTAASEWDFNEWMADYATLRNADNGKYLTGDGGAYNTSSDEPGGWYVQQQFRVEAQDDGTYLIQYVGYETNEDWWWIPEHYITVAADGSVGTGAKADAARFDREVVDSGIDAAVAASSEADAAIVVVGSQPFVYGREIHDRETLALGTSQQELVEAVTAANPNTVVVLETSYPTTMDVEPETLLWTTHAGSETGNAVAGAVFGDTNPAGRLTQTWYDGTDDLPSILDYDIISSGMTYMYYDGTPLYPFGHGLSYTTFEYSNLKTNGKAVGGNGKIKVSVDVTNTGDLPGDEVVQLYTSQQTSRDVVADRQLRDFERISLEPGETTTVQFEMRAGDLARWDVTRETWVVERASYDFMVGASSDDIRQQATLRVNGETIPSRDLSVTTRAVNFDDYSGIELVDESKERGTSIEGDDGNWAKFADAALPGGSATFTAEVAKASSGTGSIEIRLDSPTGPLAGTVEVESTGDVYEYVTASASLSDIDGTRDVYLVFDGEVRLATFSIE</sequence>
<name>A0A7K3M1J2_9ACTN</name>
<dbReference type="GO" id="GO:0008422">
    <property type="term" value="F:beta-glucosidase activity"/>
    <property type="evidence" value="ECO:0007669"/>
    <property type="project" value="UniProtKB-ARBA"/>
</dbReference>
<dbReference type="Gene3D" id="2.60.40.10">
    <property type="entry name" value="Immunoglobulins"/>
    <property type="match status" value="1"/>
</dbReference>
<dbReference type="SMART" id="SM00606">
    <property type="entry name" value="CBD_IV"/>
    <property type="match status" value="1"/>
</dbReference>
<comment type="caution">
    <text evidence="7">The sequence shown here is derived from an EMBL/GenBank/DDBJ whole genome shotgun (WGS) entry which is preliminary data.</text>
</comment>
<dbReference type="CDD" id="cd04084">
    <property type="entry name" value="CBM6_xylanase-like"/>
    <property type="match status" value="1"/>
</dbReference>
<dbReference type="Pfam" id="PF14310">
    <property type="entry name" value="Fn3-like"/>
    <property type="match status" value="1"/>
</dbReference>
<dbReference type="Gene3D" id="2.60.120.260">
    <property type="entry name" value="Galactose-binding domain-like"/>
    <property type="match status" value="1"/>
</dbReference>
<keyword evidence="8" id="KW-1185">Reference proteome</keyword>
<dbReference type="InterPro" id="IPR005084">
    <property type="entry name" value="CBM6"/>
</dbReference>
<dbReference type="PRINTS" id="PR00133">
    <property type="entry name" value="GLHYDRLASE3"/>
</dbReference>
<feature type="domain" description="CBM6" evidence="6">
    <location>
        <begin position="885"/>
        <end position="1005"/>
    </location>
</feature>
<dbReference type="SUPFAM" id="SSF49785">
    <property type="entry name" value="Galactose-binding domain-like"/>
    <property type="match status" value="1"/>
</dbReference>
<gene>
    <name evidence="7" type="ORF">F7O44_08780</name>
</gene>
<proteinExistence type="inferred from homology"/>
<dbReference type="EMBL" id="WLZY01000002">
    <property type="protein sequence ID" value="NDL57163.1"/>
    <property type="molecule type" value="Genomic_DNA"/>
</dbReference>
<dbReference type="Proteomes" id="UP000460435">
    <property type="component" value="Unassembled WGS sequence"/>
</dbReference>
<comment type="similarity">
    <text evidence="1">Belongs to the glycosyl hydrolase 3 family.</text>
</comment>
<dbReference type="FunFam" id="2.60.40.10:FF:000495">
    <property type="entry name" value="Periplasmic beta-glucosidase"/>
    <property type="match status" value="1"/>
</dbReference>
<evidence type="ECO:0000313" key="7">
    <source>
        <dbReference type="EMBL" id="NDL57163.1"/>
    </source>
</evidence>
<dbReference type="PANTHER" id="PTHR42721:SF3">
    <property type="entry name" value="BETA-D-XYLOSIDASE 5-RELATED"/>
    <property type="match status" value="1"/>
</dbReference>
<dbReference type="SMART" id="SM01217">
    <property type="entry name" value="Fn3_like"/>
    <property type="match status" value="1"/>
</dbReference>
<organism evidence="7 8">
    <name type="scientific">Phytoactinopolyspora mesophila</name>
    <dbReference type="NCBI Taxonomy" id="2650750"/>
    <lineage>
        <taxon>Bacteria</taxon>
        <taxon>Bacillati</taxon>
        <taxon>Actinomycetota</taxon>
        <taxon>Actinomycetes</taxon>
        <taxon>Jiangellales</taxon>
        <taxon>Jiangellaceae</taxon>
        <taxon>Phytoactinopolyspora</taxon>
    </lineage>
</organism>
<dbReference type="InterPro" id="IPR002772">
    <property type="entry name" value="Glyco_hydro_3_C"/>
</dbReference>
<reference evidence="7 8" key="1">
    <citation type="submission" date="2019-11" db="EMBL/GenBank/DDBJ databases">
        <authorList>
            <person name="Li X.-J."/>
            <person name="Feng X.-M."/>
        </authorList>
    </citation>
    <scope>NUCLEOTIDE SEQUENCE [LARGE SCALE GENOMIC DNA]</scope>
    <source>
        <strain evidence="7 8">XMNu-373</strain>
    </source>
</reference>
<dbReference type="RefSeq" id="WP_162449833.1">
    <property type="nucleotide sequence ID" value="NZ_WLZY01000002.1"/>
</dbReference>
<dbReference type="GO" id="GO:0031222">
    <property type="term" value="P:arabinan catabolic process"/>
    <property type="evidence" value="ECO:0007669"/>
    <property type="project" value="TreeGrafter"/>
</dbReference>
<evidence type="ECO:0000256" key="2">
    <source>
        <dbReference type="ARBA" id="ARBA00022729"/>
    </source>
</evidence>
<dbReference type="InterPro" id="IPR001764">
    <property type="entry name" value="Glyco_hydro_3_N"/>
</dbReference>
<dbReference type="Gene3D" id="3.20.20.300">
    <property type="entry name" value="Glycoside hydrolase, family 3, N-terminal domain"/>
    <property type="match status" value="1"/>
</dbReference>
<dbReference type="InterPro" id="IPR006584">
    <property type="entry name" value="Cellulose-bd_IV"/>
</dbReference>
<dbReference type="SUPFAM" id="SSF52279">
    <property type="entry name" value="Beta-D-glucan exohydrolase, C-terminal domain"/>
    <property type="match status" value="1"/>
</dbReference>
<dbReference type="InterPro" id="IPR008979">
    <property type="entry name" value="Galactose-bd-like_sf"/>
</dbReference>
<dbReference type="Pfam" id="PF01915">
    <property type="entry name" value="Glyco_hydro_3_C"/>
    <property type="match status" value="1"/>
</dbReference>
<dbReference type="PROSITE" id="PS51175">
    <property type="entry name" value="CBM6"/>
    <property type="match status" value="1"/>
</dbReference>
<dbReference type="InterPro" id="IPR017853">
    <property type="entry name" value="GH"/>
</dbReference>
<dbReference type="InterPro" id="IPR026891">
    <property type="entry name" value="Fn3-like"/>
</dbReference>
<keyword evidence="2" id="KW-0732">Signal</keyword>
<dbReference type="Gene3D" id="2.60.120.380">
    <property type="match status" value="1"/>
</dbReference>
<dbReference type="SUPFAM" id="SSF51445">
    <property type="entry name" value="(Trans)glycosidases"/>
    <property type="match status" value="1"/>
</dbReference>
<keyword evidence="3" id="KW-0378">Hydrolase</keyword>
<evidence type="ECO:0000256" key="3">
    <source>
        <dbReference type="ARBA" id="ARBA00022801"/>
    </source>
</evidence>
<dbReference type="Pfam" id="PF00933">
    <property type="entry name" value="Glyco_hydro_3"/>
    <property type="match status" value="1"/>
</dbReference>
<evidence type="ECO:0000256" key="4">
    <source>
        <dbReference type="ARBA" id="ARBA00058905"/>
    </source>
</evidence>
<evidence type="ECO:0000259" key="6">
    <source>
        <dbReference type="PROSITE" id="PS51175"/>
    </source>
</evidence>
<accession>A0A7K3M1J2</accession>
<protein>
    <recommendedName>
        <fullName evidence="5">Exo-alpha-(1-&gt;6)-L-arabinopyranosidase</fullName>
    </recommendedName>
</protein>
<evidence type="ECO:0000256" key="1">
    <source>
        <dbReference type="ARBA" id="ARBA00005336"/>
    </source>
</evidence>
<dbReference type="GO" id="GO:0030246">
    <property type="term" value="F:carbohydrate binding"/>
    <property type="evidence" value="ECO:0007669"/>
    <property type="project" value="InterPro"/>
</dbReference>
<dbReference type="GO" id="GO:0009044">
    <property type="term" value="F:xylan 1,4-beta-xylosidase activity"/>
    <property type="evidence" value="ECO:0007669"/>
    <property type="project" value="InterPro"/>
</dbReference>
<dbReference type="InterPro" id="IPR013783">
    <property type="entry name" value="Ig-like_fold"/>
</dbReference>
<dbReference type="GO" id="GO:0046556">
    <property type="term" value="F:alpha-L-arabinofuranosidase activity"/>
    <property type="evidence" value="ECO:0007669"/>
    <property type="project" value="TreeGrafter"/>
</dbReference>
<comment type="function">
    <text evidence="4">Catalyzes the hydrolysis of a non-reducing terminal alpha-L-arabinopyranosidic linkage in ginsenoside Rb2 (alpha-L-arabinopyranosyl-(1-&gt;6)-alpha-D-glucopyranosyl) to release alpha-D-glucopyranosyl (Rd). It is not able to hydrolyze alpha-L-arabinofuranosyl-(1-&gt;6)-alpha-D-glucopyranosyl (Rc).</text>
</comment>
<dbReference type="InterPro" id="IPR044993">
    <property type="entry name" value="BXL"/>
</dbReference>
<dbReference type="AlphaFoldDB" id="A0A7K3M1J2"/>
<dbReference type="InterPro" id="IPR036962">
    <property type="entry name" value="Glyco_hydro_3_N_sf"/>
</dbReference>
<evidence type="ECO:0000256" key="5">
    <source>
        <dbReference type="ARBA" id="ARBA00074219"/>
    </source>
</evidence>
<dbReference type="GO" id="GO:0045493">
    <property type="term" value="P:xylan catabolic process"/>
    <property type="evidence" value="ECO:0007669"/>
    <property type="project" value="InterPro"/>
</dbReference>
<dbReference type="PANTHER" id="PTHR42721">
    <property type="entry name" value="SUGAR HYDROLASE-RELATED"/>
    <property type="match status" value="1"/>
</dbReference>
<dbReference type="Gene3D" id="3.40.50.1700">
    <property type="entry name" value="Glycoside hydrolase family 3 C-terminal domain"/>
    <property type="match status" value="1"/>
</dbReference>
<dbReference type="InterPro" id="IPR036881">
    <property type="entry name" value="Glyco_hydro_3_C_sf"/>
</dbReference>
<evidence type="ECO:0000313" key="8">
    <source>
        <dbReference type="Proteomes" id="UP000460435"/>
    </source>
</evidence>